<dbReference type="AlphaFoldDB" id="A0A2T0WZQ5"/>
<dbReference type="RefSeq" id="WP_106262702.1">
    <property type="nucleotide sequence ID" value="NZ_PVTQ01000002.1"/>
</dbReference>
<dbReference type="GO" id="GO:0016740">
    <property type="term" value="F:transferase activity"/>
    <property type="evidence" value="ECO:0007669"/>
    <property type="project" value="UniProtKB-KW"/>
</dbReference>
<protein>
    <submittedName>
        <fullName evidence="1">Putative rhamnosyltransferase</fullName>
    </submittedName>
</protein>
<proteinExistence type="predicted"/>
<evidence type="ECO:0000313" key="2">
    <source>
        <dbReference type="Proteomes" id="UP000238392"/>
    </source>
</evidence>
<comment type="caution">
    <text evidence="1">The sequence shown here is derived from an EMBL/GenBank/DDBJ whole genome shotgun (WGS) entry which is preliminary data.</text>
</comment>
<dbReference type="OrthoDB" id="9771846at2"/>
<sequence>MKVQCLGLCRFSYPSDSGAFQRGPNDAGNRGAFLYDPIRMATRFFFFEQLVLPTLRQQTNKDFTILLLFGDDMPTQMRQHLVQLVADVPQVRLCPEPPGQKHNDICRRVMLDARDPDADWVAEFRIDDDDGLALGFIQQCHDLAPILGALAAQSSEKRAVLDFSKGYVLDAARRGLDIQPVLARLWTPGMVTYSRPDHPKSLLDSKHLKLWHKLPVLGLAEDPMFIRGAHAGNDSAIQTRKIQKFRIDPFDIPGQIEDVFGLELEQVEMAWLDCPGRKS</sequence>
<keyword evidence="2" id="KW-1185">Reference proteome</keyword>
<keyword evidence="1" id="KW-0808">Transferase</keyword>
<dbReference type="Pfam" id="PF11316">
    <property type="entry name" value="Rhamno_transf"/>
    <property type="match status" value="1"/>
</dbReference>
<accession>A0A2T0WZQ5</accession>
<name>A0A2T0WZQ5_9RHOB</name>
<gene>
    <name evidence="1" type="ORF">CLV74_10282</name>
</gene>
<dbReference type="EMBL" id="PVTQ01000002">
    <property type="protein sequence ID" value="PRY92169.1"/>
    <property type="molecule type" value="Genomic_DNA"/>
</dbReference>
<dbReference type="InterPro" id="IPR021466">
    <property type="entry name" value="Put_rhamnosyl_transferase"/>
</dbReference>
<evidence type="ECO:0000313" key="1">
    <source>
        <dbReference type="EMBL" id="PRY92169.1"/>
    </source>
</evidence>
<reference evidence="1 2" key="1">
    <citation type="submission" date="2018-03" db="EMBL/GenBank/DDBJ databases">
        <title>Genomic Encyclopedia of Archaeal and Bacterial Type Strains, Phase II (KMG-II): from individual species to whole genera.</title>
        <authorList>
            <person name="Goeker M."/>
        </authorList>
    </citation>
    <scope>NUCLEOTIDE SEQUENCE [LARGE SCALE GENOMIC DNA]</scope>
    <source>
        <strain evidence="1 2">DSM 100212</strain>
    </source>
</reference>
<dbReference type="Proteomes" id="UP000238392">
    <property type="component" value="Unassembled WGS sequence"/>
</dbReference>
<organism evidence="1 2">
    <name type="scientific">Donghicola tyrosinivorans</name>
    <dbReference type="NCBI Taxonomy" id="1652492"/>
    <lineage>
        <taxon>Bacteria</taxon>
        <taxon>Pseudomonadati</taxon>
        <taxon>Pseudomonadota</taxon>
        <taxon>Alphaproteobacteria</taxon>
        <taxon>Rhodobacterales</taxon>
        <taxon>Roseobacteraceae</taxon>
        <taxon>Donghicola</taxon>
    </lineage>
</organism>